<dbReference type="EMBL" id="QMPY01000045">
    <property type="protein sequence ID" value="RLE08106.1"/>
    <property type="molecule type" value="Genomic_DNA"/>
</dbReference>
<dbReference type="Proteomes" id="UP000277457">
    <property type="component" value="Unassembled WGS sequence"/>
</dbReference>
<comment type="caution">
    <text evidence="1">The sequence shown here is derived from an EMBL/GenBank/DDBJ whole genome shotgun (WGS) entry which is preliminary data.</text>
</comment>
<evidence type="ECO:0000313" key="2">
    <source>
        <dbReference type="Proteomes" id="UP000277457"/>
    </source>
</evidence>
<evidence type="ECO:0000313" key="1">
    <source>
        <dbReference type="EMBL" id="RLE08106.1"/>
    </source>
</evidence>
<accession>A0A662D0X9</accession>
<organism evidence="1 2">
    <name type="scientific">Aerophobetes bacterium</name>
    <dbReference type="NCBI Taxonomy" id="2030807"/>
    <lineage>
        <taxon>Bacteria</taxon>
        <taxon>Candidatus Aerophobota</taxon>
    </lineage>
</organism>
<protein>
    <submittedName>
        <fullName evidence="1">Uncharacterized protein</fullName>
    </submittedName>
</protein>
<gene>
    <name evidence="1" type="ORF">DRZ78_01745</name>
</gene>
<reference evidence="1 2" key="1">
    <citation type="submission" date="2018-06" db="EMBL/GenBank/DDBJ databases">
        <title>Extensive metabolic versatility and redundancy in microbially diverse, dynamic hydrothermal sediments.</title>
        <authorList>
            <person name="Dombrowski N."/>
            <person name="Teske A."/>
            <person name="Baker B.J."/>
        </authorList>
    </citation>
    <scope>NUCLEOTIDE SEQUENCE [LARGE SCALE GENOMIC DNA]</scope>
    <source>
        <strain evidence="1">B7_G13</strain>
    </source>
</reference>
<sequence>MSTRAVVQIDDGEEKWSIYCHGDGHPRFIGKRVYQLVQKAPIIDPNFHSIETPPPSYNNPKSHQNWAPNVAIHSDRFCAVLLGELWEDYGGAYLTKRDPEKEIKEDWTDIEHLYKVKLCGSSNHLKTPKFSWWTPNKKKFVKHTKQEFLKEITGGENE</sequence>
<dbReference type="AlphaFoldDB" id="A0A662D0X9"/>
<name>A0A662D0X9_UNCAE</name>
<proteinExistence type="predicted"/>